<keyword evidence="1" id="KW-0472">Membrane</keyword>
<name>A0A8J3VXU4_9ACTN</name>
<reference evidence="2" key="1">
    <citation type="submission" date="2021-01" db="EMBL/GenBank/DDBJ databases">
        <title>Whole genome shotgun sequence of Sphaerimonospora thailandensis NBRC 107569.</title>
        <authorList>
            <person name="Komaki H."/>
            <person name="Tamura T."/>
        </authorList>
    </citation>
    <scope>NUCLEOTIDE SEQUENCE</scope>
    <source>
        <strain evidence="2">NBRC 107569</strain>
    </source>
</reference>
<comment type="caution">
    <text evidence="2">The sequence shown here is derived from an EMBL/GenBank/DDBJ whole genome shotgun (WGS) entry which is preliminary data.</text>
</comment>
<accession>A0A8J3VXU4</accession>
<keyword evidence="1" id="KW-1133">Transmembrane helix</keyword>
<organism evidence="2 3">
    <name type="scientific">Sphaerimonospora thailandensis</name>
    <dbReference type="NCBI Taxonomy" id="795644"/>
    <lineage>
        <taxon>Bacteria</taxon>
        <taxon>Bacillati</taxon>
        <taxon>Actinomycetota</taxon>
        <taxon>Actinomycetes</taxon>
        <taxon>Streptosporangiales</taxon>
        <taxon>Streptosporangiaceae</taxon>
        <taxon>Sphaerimonospora</taxon>
    </lineage>
</organism>
<feature type="transmembrane region" description="Helical" evidence="1">
    <location>
        <begin position="30"/>
        <end position="49"/>
    </location>
</feature>
<dbReference type="AlphaFoldDB" id="A0A8J3VXU4"/>
<feature type="transmembrane region" description="Helical" evidence="1">
    <location>
        <begin position="6"/>
        <end position="23"/>
    </location>
</feature>
<sequence length="50" mass="5121">MTFASVGMIFVGLFLVGGVISGLRQGIKPLAVLSGVGAVLAITAGVMWWE</sequence>
<keyword evidence="3" id="KW-1185">Reference proteome</keyword>
<dbReference type="Proteomes" id="UP000610966">
    <property type="component" value="Unassembled WGS sequence"/>
</dbReference>
<proteinExistence type="predicted"/>
<protein>
    <recommendedName>
        <fullName evidence="4">Amidotransferase</fullName>
    </recommendedName>
</protein>
<evidence type="ECO:0000313" key="2">
    <source>
        <dbReference type="EMBL" id="GIH68270.1"/>
    </source>
</evidence>
<evidence type="ECO:0008006" key="4">
    <source>
        <dbReference type="Google" id="ProtNLM"/>
    </source>
</evidence>
<evidence type="ECO:0000256" key="1">
    <source>
        <dbReference type="SAM" id="Phobius"/>
    </source>
</evidence>
<dbReference type="EMBL" id="BOOG01000007">
    <property type="protein sequence ID" value="GIH68270.1"/>
    <property type="molecule type" value="Genomic_DNA"/>
</dbReference>
<dbReference type="RefSeq" id="WP_204010514.1">
    <property type="nucleotide sequence ID" value="NZ_BOOG01000007.1"/>
</dbReference>
<keyword evidence="1" id="KW-0812">Transmembrane</keyword>
<evidence type="ECO:0000313" key="3">
    <source>
        <dbReference type="Proteomes" id="UP000610966"/>
    </source>
</evidence>
<gene>
    <name evidence="2" type="ORF">Mth01_05230</name>
</gene>